<comment type="caution">
    <text evidence="1">The sequence shown here is derived from an EMBL/GenBank/DDBJ whole genome shotgun (WGS) entry which is preliminary data.</text>
</comment>
<sequence length="124" mass="13528">MNVVGATTREHDTKQARGVALSVIHVGDAGQAVPSVDTPLRVAQRLHDRAPDFDTCPRRLVRGLIFGIEVISPGRFDSVFADPHVRHPRAAGCRLHGLDDDFVTVEYIAMAFDSFVHTVPLTCA</sequence>
<evidence type="ECO:0000313" key="2">
    <source>
        <dbReference type="Proteomes" id="UP000191686"/>
    </source>
</evidence>
<dbReference type="EMBL" id="JYMX02000009">
    <property type="protein sequence ID" value="MCW3712362.1"/>
    <property type="molecule type" value="Genomic_DNA"/>
</dbReference>
<name>A0ABD4UE64_9BURK</name>
<gene>
    <name evidence="1" type="ORF">UE95_013820</name>
</gene>
<dbReference type="Proteomes" id="UP000191686">
    <property type="component" value="Unassembled WGS sequence"/>
</dbReference>
<reference evidence="1 2" key="1">
    <citation type="journal article" date="2017" name="Front. Microbiol.">
        <title>Genomics reveals a unique clone of Burkholderia cenocepacia harbouring an actively excising novel genomic island.</title>
        <authorList>
            <person name="Patil P."/>
            <person name="Mali S."/>
            <person name="Midha S."/>
            <person name="Gautam V."/>
            <person name="Dash L."/>
            <person name="Kumar S."/>
            <person name="Shastri J."/>
            <person name="Singhal L."/>
            <person name="Patil P.B."/>
        </authorList>
    </citation>
    <scope>NUCLEOTIDE SEQUENCE [LARGE SCALE GENOMIC DNA]</scope>
    <source>
        <strain evidence="1 2">BC-19</strain>
    </source>
</reference>
<evidence type="ECO:0000313" key="1">
    <source>
        <dbReference type="EMBL" id="MCW3712362.1"/>
    </source>
</evidence>
<accession>A0ABD4UE64</accession>
<reference evidence="1 2" key="2">
    <citation type="journal article" date="2017" name="Front. Microbiol.">
        <title>Genomics Reveals a Unique Clone of Burkholderia cenocepacia Harboring an Actively Excising Novel Genomic Island.</title>
        <authorList>
            <person name="Patil P.P."/>
            <person name="Mali S."/>
            <person name="Midha S."/>
            <person name="Gautam V."/>
            <person name="Dash L."/>
            <person name="Kumar S."/>
            <person name="Shastri J."/>
            <person name="Singhal L."/>
            <person name="Patil P.B."/>
        </authorList>
    </citation>
    <scope>NUCLEOTIDE SEQUENCE [LARGE SCALE GENOMIC DNA]</scope>
    <source>
        <strain evidence="1 2">BC-19</strain>
    </source>
</reference>
<proteinExistence type="predicted"/>
<protein>
    <submittedName>
        <fullName evidence="1">Uncharacterized protein</fullName>
    </submittedName>
</protein>
<dbReference type="AlphaFoldDB" id="A0ABD4UE64"/>
<organism evidence="1 2">
    <name type="scientific">Burkholderia cenocepacia</name>
    <dbReference type="NCBI Taxonomy" id="95486"/>
    <lineage>
        <taxon>Bacteria</taxon>
        <taxon>Pseudomonadati</taxon>
        <taxon>Pseudomonadota</taxon>
        <taxon>Betaproteobacteria</taxon>
        <taxon>Burkholderiales</taxon>
        <taxon>Burkholderiaceae</taxon>
        <taxon>Burkholderia</taxon>
        <taxon>Burkholderia cepacia complex</taxon>
    </lineage>
</organism>